<keyword evidence="4 7" id="KW-1133">Transmembrane helix</keyword>
<evidence type="ECO:0000256" key="2">
    <source>
        <dbReference type="ARBA" id="ARBA00022475"/>
    </source>
</evidence>
<dbReference type="RefSeq" id="WP_106267743.1">
    <property type="nucleotide sequence ID" value="NZ_PVTX01000006.1"/>
</dbReference>
<dbReference type="PANTHER" id="PTHR30572">
    <property type="entry name" value="MEMBRANE COMPONENT OF TRANSPORTER-RELATED"/>
    <property type="match status" value="1"/>
</dbReference>
<feature type="transmembrane region" description="Helical" evidence="7">
    <location>
        <begin position="263"/>
        <end position="285"/>
    </location>
</feature>
<evidence type="ECO:0000259" key="8">
    <source>
        <dbReference type="Pfam" id="PF02687"/>
    </source>
</evidence>
<dbReference type="Proteomes" id="UP000239895">
    <property type="component" value="Unassembled WGS sequence"/>
</dbReference>
<feature type="transmembrane region" description="Helical" evidence="7">
    <location>
        <begin position="730"/>
        <end position="758"/>
    </location>
</feature>
<comment type="subcellular location">
    <subcellularLocation>
        <location evidence="1">Cell membrane</location>
        <topology evidence="1">Multi-pass membrane protein</topology>
    </subcellularLocation>
</comment>
<keyword evidence="5 7" id="KW-0472">Membrane</keyword>
<gene>
    <name evidence="9" type="ORF">BCL65_106186</name>
</gene>
<feature type="transmembrane region" description="Helical" evidence="7">
    <location>
        <begin position="504"/>
        <end position="523"/>
    </location>
</feature>
<reference evidence="9 10" key="1">
    <citation type="submission" date="2018-03" db="EMBL/GenBank/DDBJ databases">
        <title>Comparative analysis of microorganisms from saline springs in Andes Mountain Range, Colombia.</title>
        <authorList>
            <person name="Rubin E."/>
        </authorList>
    </citation>
    <scope>NUCLEOTIDE SEQUENCE [LARGE SCALE GENOMIC DNA]</scope>
    <source>
        <strain evidence="9 10">CG 23</strain>
    </source>
</reference>
<dbReference type="PANTHER" id="PTHR30572:SF4">
    <property type="entry name" value="ABC TRANSPORTER PERMEASE YTRF"/>
    <property type="match status" value="1"/>
</dbReference>
<dbReference type="EMBL" id="PVTX01000006">
    <property type="protein sequence ID" value="PRZ06511.1"/>
    <property type="molecule type" value="Genomic_DNA"/>
</dbReference>
<feature type="transmembrane region" description="Helical" evidence="7">
    <location>
        <begin position="779"/>
        <end position="804"/>
    </location>
</feature>
<feature type="domain" description="ABC3 transporter permease C-terminal" evidence="8">
    <location>
        <begin position="271"/>
        <end position="391"/>
    </location>
</feature>
<dbReference type="InterPro" id="IPR003838">
    <property type="entry name" value="ABC3_permease_C"/>
</dbReference>
<evidence type="ECO:0000256" key="4">
    <source>
        <dbReference type="ARBA" id="ARBA00022989"/>
    </source>
</evidence>
<keyword evidence="3 7" id="KW-0812">Transmembrane</keyword>
<dbReference type="Pfam" id="PF02687">
    <property type="entry name" value="FtsX"/>
    <property type="match status" value="2"/>
</dbReference>
<keyword evidence="10" id="KW-1185">Reference proteome</keyword>
<feature type="transmembrane region" description="Helical" evidence="7">
    <location>
        <begin position="414"/>
        <end position="437"/>
    </location>
</feature>
<protein>
    <submittedName>
        <fullName evidence="9">ABC transport system permease protein</fullName>
    </submittedName>
</protein>
<accession>A0ABX5EH18</accession>
<evidence type="ECO:0000256" key="7">
    <source>
        <dbReference type="SAM" id="Phobius"/>
    </source>
</evidence>
<comment type="caution">
    <text evidence="9">The sequence shown here is derived from an EMBL/GenBank/DDBJ whole genome shotgun (WGS) entry which is preliminary data.</text>
</comment>
<feature type="transmembrane region" description="Helical" evidence="7">
    <location>
        <begin position="443"/>
        <end position="467"/>
    </location>
</feature>
<evidence type="ECO:0000256" key="6">
    <source>
        <dbReference type="ARBA" id="ARBA00038076"/>
    </source>
</evidence>
<evidence type="ECO:0000313" key="10">
    <source>
        <dbReference type="Proteomes" id="UP000239895"/>
    </source>
</evidence>
<feature type="transmembrane region" description="Helical" evidence="7">
    <location>
        <begin position="363"/>
        <end position="383"/>
    </location>
</feature>
<feature type="domain" description="ABC3 transporter permease C-terminal" evidence="8">
    <location>
        <begin position="737"/>
        <end position="854"/>
    </location>
</feature>
<feature type="transmembrane region" description="Helical" evidence="7">
    <location>
        <begin position="824"/>
        <end position="844"/>
    </location>
</feature>
<evidence type="ECO:0000256" key="3">
    <source>
        <dbReference type="ARBA" id="ARBA00022692"/>
    </source>
</evidence>
<dbReference type="PRINTS" id="PR00173">
    <property type="entry name" value="EDTRNSPORT"/>
</dbReference>
<evidence type="ECO:0000256" key="5">
    <source>
        <dbReference type="ARBA" id="ARBA00023136"/>
    </source>
</evidence>
<keyword evidence="2" id="KW-1003">Cell membrane</keyword>
<evidence type="ECO:0000256" key="1">
    <source>
        <dbReference type="ARBA" id="ARBA00004651"/>
    </source>
</evidence>
<comment type="similarity">
    <text evidence="6">Belongs to the ABC-4 integral membrane protein family.</text>
</comment>
<dbReference type="InterPro" id="IPR050250">
    <property type="entry name" value="Macrolide_Exporter_MacB"/>
</dbReference>
<evidence type="ECO:0000313" key="9">
    <source>
        <dbReference type="EMBL" id="PRZ06511.1"/>
    </source>
</evidence>
<proteinExistence type="inferred from homology"/>
<organism evidence="9 10">
    <name type="scientific">Isoptericola halotolerans</name>
    <dbReference type="NCBI Taxonomy" id="300560"/>
    <lineage>
        <taxon>Bacteria</taxon>
        <taxon>Bacillati</taxon>
        <taxon>Actinomycetota</taxon>
        <taxon>Actinomycetes</taxon>
        <taxon>Micrococcales</taxon>
        <taxon>Promicromonosporaceae</taxon>
        <taxon>Isoptericola</taxon>
    </lineage>
</organism>
<sequence length="861" mass="86810">MLRITLAQMRRSSGRLAAAGIAIVIGTAFVAATLLAGDVVTRTTYDSIAARYADADLVVGATIEDPVTDVAALGEVDGVDSVAPMSASYAELSAGARSVFQTIIPTADDRLMPMVATVGSMPTQDDEIALPQDVAERLGVETGERINLNRSVPAEDGSWEQVTVRPVVVGILDDPYGAYSQTGGAAVVDADTFATWRAEENGGEVGAEEVAVAVSPGADVAAVQAALATAVGGTTDPEDARWVVPTDERAATVAASLTGGQDLVFLIFVLTFAAIALVVAGLVIANTFQVLVAQRARTLALLRCVGANKAQVGRGVLTEAAILGAVASVAGVLLGTALGQGALWVAGAMDLPVPLPDSITLTWQVVVIPVLVGTLVTVGAALVPARVATRVAPLAALRPADAPSASRRAGRVRLVLSMLTAVLGFALLGLGAALGTVAQEPTFGVLAGIAGGALSFVGVAVGAVFWLPKVAALAGRLVGASGPTARLASANTLRNPRRTATTSTALLIGVTLVAMMSTGAASARTSLTSALDEQFPVDVEVSSSTYDEEGARTALSDGLRADVSSVADVAAITDLTDVSLGVPDIVDPDGEPVSVDFTALDPGAAREVLNAPDHIDGLAPGTALLGYTNAESLELADGDRLTLTGADGTATFSVAVNEVEPYVNYLAADDLPQVQAGTVVTDMYVALADSADAAGTVATIQDVVSDSGESAQVTGIAVQRAMYDEVIDTVLAIVLGLLAVAVVIALIGVANTLSLSVIERRKESATLRAIGLSKSQLRGMLAIEGLLIAGVGAVLGIVLGLVYGWGGSAAALGIMGDVTLTVPWLDVTLVLVVALAAGLVASVAPARTALKASPVEALAAD</sequence>
<name>A0ABX5EH18_9MICO</name>
<feature type="transmembrane region" description="Helical" evidence="7">
    <location>
        <begin position="320"/>
        <end position="343"/>
    </location>
</feature>